<evidence type="ECO:0000256" key="1">
    <source>
        <dbReference type="ARBA" id="ARBA00001232"/>
    </source>
</evidence>
<reference evidence="12" key="1">
    <citation type="submission" date="2017-02" db="EMBL/GenBank/DDBJ databases">
        <authorList>
            <person name="Varghese N."/>
            <person name="Submissions S."/>
        </authorList>
    </citation>
    <scope>NUCLEOTIDE SEQUENCE [LARGE SCALE GENOMIC DNA]</scope>
    <source>
        <strain evidence="12">ATCC BAA-73</strain>
    </source>
</reference>
<keyword evidence="4 10" id="KW-0808">Transferase</keyword>
<dbReference type="PANTHER" id="PTHR30100:SF1">
    <property type="entry name" value="PHOSPHATE ACYLTRANSFERASE"/>
    <property type="match status" value="1"/>
</dbReference>
<evidence type="ECO:0000256" key="5">
    <source>
        <dbReference type="ARBA" id="ARBA00023098"/>
    </source>
</evidence>
<sequence length="335" mass="35479">MRIAVDVMGGDHGPGEIIKGAVQALPELSGKVVLVGPTEIIKDELSSHKYNTNKLDIEEAPEVIEMGESPTKALRKKKKSSIVVGANLVRKGKADALVSAGSTGAVMAAGLLKVGRIKGVKRPAISTVMPALKGETLVLDVGANVDSKPENLVQYALMGNVYAEQILHKPEPKVGLLSVGEEEKKGNELTKGSHKLLKNLDINFIGNVEGRDIFAGDCDVVVCDGFVGNIVLKTAEGLGNALFKMLKSELDESMLAKVGALLMKSGLKNLKKKMDYAEYGGAPLLGVNGVVIISHGSSKSKAIKNAIQVAQESIKKQVVSRIKENINERTGEING</sequence>
<dbReference type="RefSeq" id="WP_078809657.1">
    <property type="nucleotide sequence ID" value="NZ_FUWM01000008.1"/>
</dbReference>
<dbReference type="GO" id="GO:0005737">
    <property type="term" value="C:cytoplasm"/>
    <property type="evidence" value="ECO:0007669"/>
    <property type="project" value="UniProtKB-SubCell"/>
</dbReference>
<keyword evidence="2 10" id="KW-0963">Cytoplasm</keyword>
<dbReference type="UniPathway" id="UPA00085"/>
<keyword evidence="5 10" id="KW-0443">Lipid metabolism</keyword>
<dbReference type="GO" id="GO:0008654">
    <property type="term" value="P:phospholipid biosynthetic process"/>
    <property type="evidence" value="ECO:0007669"/>
    <property type="project" value="UniProtKB-KW"/>
</dbReference>
<comment type="similarity">
    <text evidence="10">Belongs to the PlsX family.</text>
</comment>
<dbReference type="HAMAP" id="MF_00019">
    <property type="entry name" value="PlsX"/>
    <property type="match status" value="1"/>
</dbReference>
<dbReference type="PIRSF" id="PIRSF002465">
    <property type="entry name" value="Phsphlp_syn_PlsX"/>
    <property type="match status" value="1"/>
</dbReference>
<comment type="subcellular location">
    <subcellularLocation>
        <location evidence="10">Cytoplasm</location>
    </subcellularLocation>
    <text evidence="10">Associated with the membrane possibly through PlsY.</text>
</comment>
<dbReference type="STRING" id="142842.SAMN02745118_01175"/>
<dbReference type="AlphaFoldDB" id="A0A1T4LKU3"/>
<evidence type="ECO:0000313" key="11">
    <source>
        <dbReference type="EMBL" id="SJZ55074.1"/>
    </source>
</evidence>
<keyword evidence="12" id="KW-1185">Reference proteome</keyword>
<comment type="pathway">
    <text evidence="10">Lipid metabolism; phospholipid metabolism.</text>
</comment>
<dbReference type="Gene3D" id="3.40.718.10">
    <property type="entry name" value="Isopropylmalate Dehydrogenase"/>
    <property type="match status" value="1"/>
</dbReference>
<dbReference type="OrthoDB" id="9806408at2"/>
<gene>
    <name evidence="10" type="primary">plsX</name>
    <name evidence="11" type="ORF">SAMN02745118_01175</name>
</gene>
<evidence type="ECO:0000256" key="10">
    <source>
        <dbReference type="HAMAP-Rule" id="MF_00019"/>
    </source>
</evidence>
<dbReference type="SUPFAM" id="SSF53659">
    <property type="entry name" value="Isocitrate/Isopropylmalate dehydrogenase-like"/>
    <property type="match status" value="1"/>
</dbReference>
<dbReference type="PANTHER" id="PTHR30100">
    <property type="entry name" value="FATTY ACID/PHOSPHOLIPID SYNTHESIS PROTEIN PLSX"/>
    <property type="match status" value="1"/>
</dbReference>
<evidence type="ECO:0000256" key="3">
    <source>
        <dbReference type="ARBA" id="ARBA00022516"/>
    </source>
</evidence>
<dbReference type="GO" id="GO:0043811">
    <property type="term" value="F:phosphate:acyl-[acyl carrier protein] acyltransferase activity"/>
    <property type="evidence" value="ECO:0007669"/>
    <property type="project" value="UniProtKB-UniRule"/>
</dbReference>
<dbReference type="EMBL" id="FUWM01000008">
    <property type="protein sequence ID" value="SJZ55074.1"/>
    <property type="molecule type" value="Genomic_DNA"/>
</dbReference>
<accession>A0A1T4LKU3</accession>
<dbReference type="Pfam" id="PF02504">
    <property type="entry name" value="FA_synthesis"/>
    <property type="match status" value="1"/>
</dbReference>
<proteinExistence type="inferred from homology"/>
<dbReference type="GO" id="GO:0006633">
    <property type="term" value="P:fatty acid biosynthetic process"/>
    <property type="evidence" value="ECO:0007669"/>
    <property type="project" value="UniProtKB-UniRule"/>
</dbReference>
<dbReference type="Proteomes" id="UP000190625">
    <property type="component" value="Unassembled WGS sequence"/>
</dbReference>
<evidence type="ECO:0000313" key="12">
    <source>
        <dbReference type="Proteomes" id="UP000190625"/>
    </source>
</evidence>
<keyword evidence="6 10" id="KW-0594">Phospholipid biosynthesis</keyword>
<evidence type="ECO:0000256" key="4">
    <source>
        <dbReference type="ARBA" id="ARBA00022679"/>
    </source>
</evidence>
<keyword evidence="7 10" id="KW-1208">Phospholipid metabolism</keyword>
<dbReference type="EC" id="2.3.1.274" evidence="8 10"/>
<comment type="function">
    <text evidence="10">Catalyzes the reversible formation of acyl-phosphate (acyl-PO(4)) from acyl-[acyl-carrier-protein] (acyl-ACP). This enzyme utilizes acyl-ACP as fatty acyl donor, but not acyl-CoA.</text>
</comment>
<comment type="catalytic activity">
    <reaction evidence="1 10">
        <text>a fatty acyl-[ACP] + phosphate = an acyl phosphate + holo-[ACP]</text>
        <dbReference type="Rhea" id="RHEA:42292"/>
        <dbReference type="Rhea" id="RHEA-COMP:9685"/>
        <dbReference type="Rhea" id="RHEA-COMP:14125"/>
        <dbReference type="ChEBI" id="CHEBI:43474"/>
        <dbReference type="ChEBI" id="CHEBI:59918"/>
        <dbReference type="ChEBI" id="CHEBI:64479"/>
        <dbReference type="ChEBI" id="CHEBI:138651"/>
        <dbReference type="EC" id="2.3.1.274"/>
    </reaction>
</comment>
<dbReference type="NCBIfam" id="TIGR00182">
    <property type="entry name" value="plsX"/>
    <property type="match status" value="1"/>
</dbReference>
<protein>
    <recommendedName>
        <fullName evidence="8 10">Phosphate acyltransferase</fullName>
        <ecNumber evidence="8 10">2.3.1.274</ecNumber>
    </recommendedName>
    <alternativeName>
        <fullName evidence="10">Acyl-ACP phosphotransacylase</fullName>
    </alternativeName>
    <alternativeName>
        <fullName evidence="10">Acyl-[acyl-carrier-protein]--phosphate acyltransferase</fullName>
    </alternativeName>
    <alternativeName>
        <fullName evidence="10">Phosphate-acyl-ACP acyltransferase</fullName>
    </alternativeName>
</protein>
<keyword evidence="3 10" id="KW-0444">Lipid biosynthesis</keyword>
<evidence type="ECO:0000256" key="9">
    <source>
        <dbReference type="ARBA" id="ARBA00046608"/>
    </source>
</evidence>
<evidence type="ECO:0000256" key="2">
    <source>
        <dbReference type="ARBA" id="ARBA00022490"/>
    </source>
</evidence>
<organism evidence="11 12">
    <name type="scientific">Selenihalanaerobacter shriftii</name>
    <dbReference type="NCBI Taxonomy" id="142842"/>
    <lineage>
        <taxon>Bacteria</taxon>
        <taxon>Bacillati</taxon>
        <taxon>Bacillota</taxon>
        <taxon>Clostridia</taxon>
        <taxon>Halanaerobiales</taxon>
        <taxon>Halobacteroidaceae</taxon>
        <taxon>Selenihalanaerobacter</taxon>
    </lineage>
</organism>
<keyword evidence="11" id="KW-0012">Acyltransferase</keyword>
<evidence type="ECO:0000256" key="8">
    <source>
        <dbReference type="ARBA" id="ARBA00024069"/>
    </source>
</evidence>
<dbReference type="InterPro" id="IPR012281">
    <property type="entry name" value="Phospholipid_synth_PlsX-like"/>
</dbReference>
<comment type="subunit">
    <text evidence="9 10">Homodimer. Probably interacts with PlsY.</text>
</comment>
<evidence type="ECO:0000256" key="7">
    <source>
        <dbReference type="ARBA" id="ARBA00023264"/>
    </source>
</evidence>
<evidence type="ECO:0000256" key="6">
    <source>
        <dbReference type="ARBA" id="ARBA00023209"/>
    </source>
</evidence>
<name>A0A1T4LKU3_9FIRM</name>
<dbReference type="InterPro" id="IPR003664">
    <property type="entry name" value="FA_synthesis"/>
</dbReference>